<gene>
    <name evidence="2" type="ORF">CBR_g39449</name>
</gene>
<evidence type="ECO:0008006" key="4">
    <source>
        <dbReference type="Google" id="ProtNLM"/>
    </source>
</evidence>
<feature type="region of interest" description="Disordered" evidence="1">
    <location>
        <begin position="310"/>
        <end position="357"/>
    </location>
</feature>
<dbReference type="AlphaFoldDB" id="A0A388LRV6"/>
<name>A0A388LRV6_CHABU</name>
<feature type="compositionally biased region" description="Low complexity" evidence="1">
    <location>
        <begin position="42"/>
        <end position="55"/>
    </location>
</feature>
<dbReference type="Proteomes" id="UP000265515">
    <property type="component" value="Unassembled WGS sequence"/>
</dbReference>
<organism evidence="2 3">
    <name type="scientific">Chara braunii</name>
    <name type="common">Braun's stonewort</name>
    <dbReference type="NCBI Taxonomy" id="69332"/>
    <lineage>
        <taxon>Eukaryota</taxon>
        <taxon>Viridiplantae</taxon>
        <taxon>Streptophyta</taxon>
        <taxon>Charophyceae</taxon>
        <taxon>Charales</taxon>
        <taxon>Characeae</taxon>
        <taxon>Chara</taxon>
    </lineage>
</organism>
<feature type="compositionally biased region" description="Basic and acidic residues" evidence="1">
    <location>
        <begin position="339"/>
        <end position="352"/>
    </location>
</feature>
<proteinExistence type="predicted"/>
<accession>A0A388LRV6</accession>
<keyword evidence="3" id="KW-1185">Reference proteome</keyword>
<feature type="region of interest" description="Disordered" evidence="1">
    <location>
        <begin position="1"/>
        <end position="60"/>
    </location>
</feature>
<reference evidence="2 3" key="1">
    <citation type="journal article" date="2018" name="Cell">
        <title>The Chara Genome: Secondary Complexity and Implications for Plant Terrestrialization.</title>
        <authorList>
            <person name="Nishiyama T."/>
            <person name="Sakayama H."/>
            <person name="Vries J.D."/>
            <person name="Buschmann H."/>
            <person name="Saint-Marcoux D."/>
            <person name="Ullrich K.K."/>
            <person name="Haas F.B."/>
            <person name="Vanderstraeten L."/>
            <person name="Becker D."/>
            <person name="Lang D."/>
            <person name="Vosolsobe S."/>
            <person name="Rombauts S."/>
            <person name="Wilhelmsson P.K.I."/>
            <person name="Janitza P."/>
            <person name="Kern R."/>
            <person name="Heyl A."/>
            <person name="Rumpler F."/>
            <person name="Villalobos L.I.A.C."/>
            <person name="Clay J.M."/>
            <person name="Skokan R."/>
            <person name="Toyoda A."/>
            <person name="Suzuki Y."/>
            <person name="Kagoshima H."/>
            <person name="Schijlen E."/>
            <person name="Tajeshwar N."/>
            <person name="Catarino B."/>
            <person name="Hetherington A.J."/>
            <person name="Saltykova A."/>
            <person name="Bonnot C."/>
            <person name="Breuninger H."/>
            <person name="Symeonidi A."/>
            <person name="Radhakrishnan G.V."/>
            <person name="Van Nieuwerburgh F."/>
            <person name="Deforce D."/>
            <person name="Chang C."/>
            <person name="Karol K.G."/>
            <person name="Hedrich R."/>
            <person name="Ulvskov P."/>
            <person name="Glockner G."/>
            <person name="Delwiche C.F."/>
            <person name="Petrasek J."/>
            <person name="Van de Peer Y."/>
            <person name="Friml J."/>
            <person name="Beilby M."/>
            <person name="Dolan L."/>
            <person name="Kohara Y."/>
            <person name="Sugano S."/>
            <person name="Fujiyama A."/>
            <person name="Delaux P.-M."/>
            <person name="Quint M."/>
            <person name="TheiBen G."/>
            <person name="Hagemann M."/>
            <person name="Harholt J."/>
            <person name="Dunand C."/>
            <person name="Zachgo S."/>
            <person name="Langdale J."/>
            <person name="Maumus F."/>
            <person name="Straeten D.V.D."/>
            <person name="Gould S.B."/>
            <person name="Rensing S.A."/>
        </authorList>
    </citation>
    <scope>NUCLEOTIDE SEQUENCE [LARGE SCALE GENOMIC DNA]</scope>
    <source>
        <strain evidence="2 3">S276</strain>
    </source>
</reference>
<feature type="region of interest" description="Disordered" evidence="1">
    <location>
        <begin position="457"/>
        <end position="491"/>
    </location>
</feature>
<evidence type="ECO:0000256" key="1">
    <source>
        <dbReference type="SAM" id="MobiDB-lite"/>
    </source>
</evidence>
<evidence type="ECO:0000313" key="3">
    <source>
        <dbReference type="Proteomes" id="UP000265515"/>
    </source>
</evidence>
<dbReference type="Gramene" id="GBG84985">
    <property type="protein sequence ID" value="GBG84985"/>
    <property type="gene ID" value="CBR_g39449"/>
</dbReference>
<protein>
    <recommendedName>
        <fullName evidence="4">Myb-like domain-containing protein</fullName>
    </recommendedName>
</protein>
<dbReference type="OrthoDB" id="1865198at2759"/>
<dbReference type="EMBL" id="BFEA01000500">
    <property type="protein sequence ID" value="GBG84985.1"/>
    <property type="molecule type" value="Genomic_DNA"/>
</dbReference>
<sequence>MERDRVADLPNSPGRDVPPTMRTAAAPSGARERRTVTDTSSRQAPPAQQRQPTAAEDQVRASVEKCYDDGICPDGLELGEVVEDEQGRHLVVYEAADDIKESWLKERTVIVIFQEGAKQLSRQVKEDLIRAQEDGWISQRISNPELGRGRIRFEGQNVISYVAKAKEVAEWLLRKKKEKLKLGAKEYLTTFKPWMPKQELRMLKLQEAETSLGITALRVPLDAYYYLRDAARGMFGEMEVLLNRIRRHPLIHDLRLHGENECRALNQGGTETITRGVQRLHVDEGDEAAFDEPLGCDDVDGDDDCNSDDLPKIRQLGRKVTNGGASAKRGPALKNRRNKNMDDDTGRSDGEGGRNFWSTMGITREGIDCEKKWDNLMQQFKKVHKFRNLSGGKDYFKLASKARQSEGFNFVIDRSVYDETEAMMKGDHTIHPKNLADMGAAGVVQMLARAGAGGETMVNEGGGEAADEEQGSTKDSTFSARSGDGYGKRKNMRQQTFEAVVDIMDKHGALMASTMDSTSK</sequence>
<comment type="caution">
    <text evidence="2">The sequence shown here is derived from an EMBL/GenBank/DDBJ whole genome shotgun (WGS) entry which is preliminary data.</text>
</comment>
<evidence type="ECO:0000313" key="2">
    <source>
        <dbReference type="EMBL" id="GBG84985.1"/>
    </source>
</evidence>